<dbReference type="RefSeq" id="XP_058981341.1">
    <property type="nucleotide sequence ID" value="XM_059125358.1"/>
</dbReference>
<dbReference type="InterPro" id="IPR013083">
    <property type="entry name" value="Znf_RING/FYVE/PHD"/>
</dbReference>
<dbReference type="InterPro" id="IPR044235">
    <property type="entry name" value="RNFT1/2"/>
</dbReference>
<feature type="compositionally biased region" description="Low complexity" evidence="10">
    <location>
        <begin position="243"/>
        <end position="253"/>
    </location>
</feature>
<feature type="domain" description="RING-type" evidence="11">
    <location>
        <begin position="617"/>
        <end position="655"/>
    </location>
</feature>
<evidence type="ECO:0000256" key="1">
    <source>
        <dbReference type="ARBA" id="ARBA00004141"/>
    </source>
</evidence>
<dbReference type="GeneID" id="131803730"/>
<feature type="compositionally biased region" description="Polar residues" evidence="10">
    <location>
        <begin position="72"/>
        <end position="83"/>
    </location>
</feature>
<comment type="subcellular location">
    <subcellularLocation>
        <location evidence="1">Membrane</location>
        <topology evidence="1">Multi-pass membrane protein</topology>
    </subcellularLocation>
</comment>
<keyword evidence="5" id="KW-0833">Ubl conjugation pathway</keyword>
<dbReference type="PROSITE" id="PS00518">
    <property type="entry name" value="ZF_RING_1"/>
    <property type="match status" value="1"/>
</dbReference>
<dbReference type="Proteomes" id="UP001652621">
    <property type="component" value="Unplaced"/>
</dbReference>
<evidence type="ECO:0000256" key="5">
    <source>
        <dbReference type="ARBA" id="ARBA00022786"/>
    </source>
</evidence>
<dbReference type="CDD" id="cd16532">
    <property type="entry name" value="RING-HC_RNFT1-like"/>
    <property type="match status" value="1"/>
</dbReference>
<organism evidence="12 13">
    <name type="scientific">Musca domestica</name>
    <name type="common">House fly</name>
    <dbReference type="NCBI Taxonomy" id="7370"/>
    <lineage>
        <taxon>Eukaryota</taxon>
        <taxon>Metazoa</taxon>
        <taxon>Ecdysozoa</taxon>
        <taxon>Arthropoda</taxon>
        <taxon>Hexapoda</taxon>
        <taxon>Insecta</taxon>
        <taxon>Pterygota</taxon>
        <taxon>Neoptera</taxon>
        <taxon>Endopterygota</taxon>
        <taxon>Diptera</taxon>
        <taxon>Brachycera</taxon>
        <taxon>Muscomorpha</taxon>
        <taxon>Muscoidea</taxon>
        <taxon>Muscidae</taxon>
        <taxon>Musca</taxon>
    </lineage>
</organism>
<dbReference type="PANTHER" id="PTHR15860:SF0">
    <property type="entry name" value="LP20373P"/>
    <property type="match status" value="1"/>
</dbReference>
<reference evidence="13" key="1">
    <citation type="submission" date="2025-08" db="UniProtKB">
        <authorList>
            <consortium name="RefSeq"/>
        </authorList>
    </citation>
    <scope>IDENTIFICATION</scope>
    <source>
        <strain evidence="13">Aabys</strain>
        <tissue evidence="13">Whole body</tissue>
    </source>
</reference>
<feature type="compositionally biased region" description="Polar residues" evidence="10">
    <location>
        <begin position="303"/>
        <end position="319"/>
    </location>
</feature>
<dbReference type="InterPro" id="IPR001841">
    <property type="entry name" value="Znf_RING"/>
</dbReference>
<feature type="region of interest" description="Disordered" evidence="10">
    <location>
        <begin position="171"/>
        <end position="325"/>
    </location>
</feature>
<feature type="compositionally biased region" description="Low complexity" evidence="10">
    <location>
        <begin position="264"/>
        <end position="275"/>
    </location>
</feature>
<gene>
    <name evidence="13" type="primary">LOC131803730</name>
</gene>
<evidence type="ECO:0000256" key="3">
    <source>
        <dbReference type="ARBA" id="ARBA00022723"/>
    </source>
</evidence>
<sequence>MSNNNTNNTIRSSNVYSSARTDDEMAMLIDRSNALGTDDTTINIENDMGPSTSQQQRLHLSIRRESNPATRINMDLNNSSSSPVAGGTGGMDNTHIDERQRLRNLFTMLRDARHQFHRQHSSSSSTAMGRDPRLPMAVNESQAPRSWRENLYDVLASPVTQRTDVLRTLFTPSTSGNFRYNTLPTNDNPTPEEHFHFLLNSNSLDHDVPHNHQHQRNSQVDLGSGGGGGGGGSAGGVETQTNSTSGLRLSRQSSRLEDRSAADSTTSPTSSTPTPVTGDPLETAGSRRQSNVPATDAGGSGNNGRLPQRQASLAGSNAPTIDMDDPDTNAMGEMIVKIVSHFVRYLPFICILLIKFVHDHLLGIIDLVVLQAVMFQVNKSLKEQVAKVNQKSYAVLTRDTILVVCVVTYRFLLAPSTPDPFGLLINPPGEKLTLDLSFSSDASHAKADNSGVIDVTLAPGKHESVNVSLDPTSNPMGNDTISLGKSVSLGVLLYYIAVNDLVLKLLTQLVKIFVTMLPTRVIRHKSRARLYASIEYISQYYRALVPIRQWITYLFESYTGLEIISGILLSSFYLGAKGFEFVERWKSLKKALVNFIRNMDYDRKPTKDELDAAGTVCPICHDAYTTPVVLECSHIFCDDCVNTWFKREQTCPMCRAKVSEDPTWQDGATTFFYQMF</sequence>
<keyword evidence="3" id="KW-0479">Metal-binding</keyword>
<evidence type="ECO:0000259" key="11">
    <source>
        <dbReference type="PROSITE" id="PS50089"/>
    </source>
</evidence>
<keyword evidence="6" id="KW-0862">Zinc</keyword>
<dbReference type="SMART" id="SM00184">
    <property type="entry name" value="RING"/>
    <property type="match status" value="1"/>
</dbReference>
<keyword evidence="2" id="KW-0812">Transmembrane</keyword>
<evidence type="ECO:0000256" key="2">
    <source>
        <dbReference type="ARBA" id="ARBA00022692"/>
    </source>
</evidence>
<feature type="compositionally biased region" description="Gly residues" evidence="10">
    <location>
        <begin position="223"/>
        <end position="235"/>
    </location>
</feature>
<name>A0ABM3V6C2_MUSDO</name>
<evidence type="ECO:0000256" key="7">
    <source>
        <dbReference type="ARBA" id="ARBA00022989"/>
    </source>
</evidence>
<dbReference type="PANTHER" id="PTHR15860">
    <property type="entry name" value="UNCHARACTERIZED RING FINGER-CONTAINING PROTEIN"/>
    <property type="match status" value="1"/>
</dbReference>
<dbReference type="InterPro" id="IPR017907">
    <property type="entry name" value="Znf_RING_CS"/>
</dbReference>
<proteinExistence type="predicted"/>
<dbReference type="SUPFAM" id="SSF57850">
    <property type="entry name" value="RING/U-box"/>
    <property type="match status" value="1"/>
</dbReference>
<evidence type="ECO:0000313" key="12">
    <source>
        <dbReference type="Proteomes" id="UP001652621"/>
    </source>
</evidence>
<evidence type="ECO:0000256" key="4">
    <source>
        <dbReference type="ARBA" id="ARBA00022771"/>
    </source>
</evidence>
<feature type="region of interest" description="Disordered" evidence="10">
    <location>
        <begin position="72"/>
        <end position="92"/>
    </location>
</feature>
<evidence type="ECO:0000313" key="13">
    <source>
        <dbReference type="RefSeq" id="XP_058981341.1"/>
    </source>
</evidence>
<feature type="compositionally biased region" description="Polar residues" evidence="10">
    <location>
        <begin position="171"/>
        <end position="189"/>
    </location>
</feature>
<protein>
    <submittedName>
        <fullName evidence="13">E3 ubiquitin-protein ligase RNFT1-like isoform X1</fullName>
    </submittedName>
</protein>
<evidence type="ECO:0000256" key="6">
    <source>
        <dbReference type="ARBA" id="ARBA00022833"/>
    </source>
</evidence>
<evidence type="ECO:0000256" key="9">
    <source>
        <dbReference type="PROSITE-ProRule" id="PRU00175"/>
    </source>
</evidence>
<keyword evidence="12" id="KW-1185">Reference proteome</keyword>
<evidence type="ECO:0000256" key="10">
    <source>
        <dbReference type="SAM" id="MobiDB-lite"/>
    </source>
</evidence>
<accession>A0ABM3V6C2</accession>
<keyword evidence="4 9" id="KW-0863">Zinc-finger</keyword>
<dbReference type="Pfam" id="PF13639">
    <property type="entry name" value="zf-RING_2"/>
    <property type="match status" value="1"/>
</dbReference>
<keyword evidence="7" id="KW-1133">Transmembrane helix</keyword>
<dbReference type="Gene3D" id="3.30.40.10">
    <property type="entry name" value="Zinc/RING finger domain, C3HC4 (zinc finger)"/>
    <property type="match status" value="1"/>
</dbReference>
<evidence type="ECO:0000256" key="8">
    <source>
        <dbReference type="ARBA" id="ARBA00023136"/>
    </source>
</evidence>
<dbReference type="PROSITE" id="PS50089">
    <property type="entry name" value="ZF_RING_2"/>
    <property type="match status" value="1"/>
</dbReference>
<keyword evidence="8" id="KW-0472">Membrane</keyword>